<dbReference type="SUPFAM" id="SSF89447">
    <property type="entry name" value="AbrB/MazE/MraZ-like"/>
    <property type="match status" value="1"/>
</dbReference>
<dbReference type="Gene3D" id="2.10.260.10">
    <property type="match status" value="1"/>
</dbReference>
<protein>
    <recommendedName>
        <fullName evidence="1">SpoVT-AbrB domain-containing protein</fullName>
    </recommendedName>
</protein>
<dbReference type="InterPro" id="IPR039052">
    <property type="entry name" value="Antitox_PemI-like"/>
</dbReference>
<dbReference type="SMART" id="SM00966">
    <property type="entry name" value="SpoVT_AbrB"/>
    <property type="match status" value="1"/>
</dbReference>
<dbReference type="GO" id="GO:0097351">
    <property type="term" value="F:toxin sequestering activity"/>
    <property type="evidence" value="ECO:0007669"/>
    <property type="project" value="InterPro"/>
</dbReference>
<dbReference type="InterPro" id="IPR037914">
    <property type="entry name" value="SpoVT-AbrB_sf"/>
</dbReference>
<organism evidence="2">
    <name type="scientific">hydrothermal vent metagenome</name>
    <dbReference type="NCBI Taxonomy" id="652676"/>
    <lineage>
        <taxon>unclassified sequences</taxon>
        <taxon>metagenomes</taxon>
        <taxon>ecological metagenomes</taxon>
    </lineage>
</organism>
<dbReference type="PROSITE" id="PS51740">
    <property type="entry name" value="SPOVT_ABRB"/>
    <property type="match status" value="1"/>
</dbReference>
<accession>A0A1W1CA08</accession>
<dbReference type="PANTHER" id="PTHR40516">
    <property type="entry name" value="ANTITOXIN CHPS-RELATED"/>
    <property type="match status" value="1"/>
</dbReference>
<dbReference type="PANTHER" id="PTHR40516:SF1">
    <property type="entry name" value="ANTITOXIN CHPS-RELATED"/>
    <property type="match status" value="1"/>
</dbReference>
<feature type="domain" description="SpoVT-AbrB" evidence="1">
    <location>
        <begin position="3"/>
        <end position="48"/>
    </location>
</feature>
<dbReference type="GO" id="GO:0003677">
    <property type="term" value="F:DNA binding"/>
    <property type="evidence" value="ECO:0007669"/>
    <property type="project" value="InterPro"/>
</dbReference>
<evidence type="ECO:0000313" key="2">
    <source>
        <dbReference type="EMBL" id="SFV62552.1"/>
    </source>
</evidence>
<dbReference type="AlphaFoldDB" id="A0A1W1CA08"/>
<sequence length="81" mass="9604">MTATLSTWGNSQGLRFPKNIMKELQLSIGDKMTIFIKDNKIILEAIKEERPKYDIHDLVKQLPKEYKAHEEFERKIGLEEW</sequence>
<gene>
    <name evidence="2" type="ORF">MNB_SV-13-1862</name>
</gene>
<evidence type="ECO:0000259" key="1">
    <source>
        <dbReference type="PROSITE" id="PS51740"/>
    </source>
</evidence>
<name>A0A1W1CA08_9ZZZZ</name>
<reference evidence="2" key="1">
    <citation type="submission" date="2016-10" db="EMBL/GenBank/DDBJ databases">
        <authorList>
            <person name="de Groot N.N."/>
        </authorList>
    </citation>
    <scope>NUCLEOTIDE SEQUENCE</scope>
</reference>
<dbReference type="InterPro" id="IPR007159">
    <property type="entry name" value="SpoVT-AbrB_dom"/>
</dbReference>
<dbReference type="Pfam" id="PF04014">
    <property type="entry name" value="MazE_antitoxin"/>
    <property type="match status" value="1"/>
</dbReference>
<dbReference type="EMBL" id="FPHM01000075">
    <property type="protein sequence ID" value="SFV62552.1"/>
    <property type="molecule type" value="Genomic_DNA"/>
</dbReference>
<proteinExistence type="predicted"/>